<dbReference type="EMBL" id="PYJH01000021">
    <property type="protein sequence ID" value="PUE93431.1"/>
    <property type="molecule type" value="Genomic_DNA"/>
</dbReference>
<keyword evidence="2" id="KW-0964">Secreted</keyword>
<comment type="caution">
    <text evidence="6">The sequence shown here is derived from an EMBL/GenBank/DDBJ whole genome shotgun (WGS) entry which is preliminary data.</text>
</comment>
<accession>A0AA44Z0T0</accession>
<reference evidence="6 7" key="1">
    <citation type="submission" date="2018-03" db="EMBL/GenBank/DDBJ databases">
        <title>Sequencing of reference strains of Xanthomonas.</title>
        <authorList>
            <person name="Studholme D.J."/>
            <person name="Vicente J."/>
            <person name="Sarris P."/>
        </authorList>
    </citation>
    <scope>NUCLEOTIDE SEQUENCE [LARGE SCALE GENOMIC DNA]</scope>
    <source>
        <strain evidence="6 7">WHRI 5232</strain>
    </source>
</reference>
<dbReference type="Pfam" id="PF00544">
    <property type="entry name" value="Pectate_lyase_4"/>
    <property type="match status" value="1"/>
</dbReference>
<evidence type="ECO:0000256" key="2">
    <source>
        <dbReference type="RuleBase" id="RU361173"/>
    </source>
</evidence>
<comment type="similarity">
    <text evidence="2">Belongs to the polysaccharide lyase 1 family.</text>
</comment>
<name>A0AA44Z0T0_XANCM</name>
<feature type="domain" description="Pectate lyase" evidence="5">
    <location>
        <begin position="51"/>
        <end position="314"/>
    </location>
</feature>
<evidence type="ECO:0000313" key="7">
    <source>
        <dbReference type="Proteomes" id="UP000251513"/>
    </source>
</evidence>
<gene>
    <name evidence="6" type="ORF">C7T86_11480</name>
</gene>
<dbReference type="RefSeq" id="WP_078566170.1">
    <property type="nucleotide sequence ID" value="NZ_CP023155.1"/>
</dbReference>
<dbReference type="InterPro" id="IPR012334">
    <property type="entry name" value="Pectin_lyas_fold"/>
</dbReference>
<organism evidence="6 7">
    <name type="scientific">Xanthomonas campestris pv. malvacearum</name>
    <dbReference type="NCBI Taxonomy" id="86040"/>
    <lineage>
        <taxon>Bacteria</taxon>
        <taxon>Pseudomonadati</taxon>
        <taxon>Pseudomonadota</taxon>
        <taxon>Gammaproteobacteria</taxon>
        <taxon>Lysobacterales</taxon>
        <taxon>Lysobacteraceae</taxon>
        <taxon>Xanthomonas</taxon>
    </lineage>
</organism>
<keyword evidence="4" id="KW-0732">Signal</keyword>
<dbReference type="PANTHER" id="PTHR31683:SF18">
    <property type="entry name" value="PECTATE LYASE 21-RELATED"/>
    <property type="match status" value="1"/>
</dbReference>
<keyword evidence="2" id="KW-0119">Carbohydrate metabolism</keyword>
<feature type="region of interest" description="Disordered" evidence="3">
    <location>
        <begin position="185"/>
        <end position="207"/>
    </location>
</feature>
<evidence type="ECO:0000256" key="3">
    <source>
        <dbReference type="SAM" id="MobiDB-lite"/>
    </source>
</evidence>
<dbReference type="Gene3D" id="2.160.20.10">
    <property type="entry name" value="Single-stranded right-handed beta-helix, Pectin lyase-like"/>
    <property type="match status" value="1"/>
</dbReference>
<dbReference type="PANTHER" id="PTHR31683">
    <property type="entry name" value="PECTATE LYASE 18-RELATED"/>
    <property type="match status" value="1"/>
</dbReference>
<dbReference type="AlphaFoldDB" id="A0AA44Z0T0"/>
<dbReference type="SUPFAM" id="SSF51126">
    <property type="entry name" value="Pectin lyase-like"/>
    <property type="match status" value="1"/>
</dbReference>
<comment type="subcellular location">
    <subcellularLocation>
        <location evidence="2">Secreted</location>
    </subcellularLocation>
</comment>
<dbReference type="GO" id="GO:0005576">
    <property type="term" value="C:extracellular region"/>
    <property type="evidence" value="ECO:0007669"/>
    <property type="project" value="UniProtKB-SubCell"/>
</dbReference>
<feature type="chain" id="PRO_5041255661" evidence="4">
    <location>
        <begin position="27"/>
        <end position="377"/>
    </location>
</feature>
<evidence type="ECO:0000256" key="1">
    <source>
        <dbReference type="ARBA" id="ARBA00023239"/>
    </source>
</evidence>
<protein>
    <submittedName>
        <fullName evidence="6">Pectate lyase</fullName>
    </submittedName>
</protein>
<dbReference type="GO" id="GO:0000272">
    <property type="term" value="P:polysaccharide catabolic process"/>
    <property type="evidence" value="ECO:0007669"/>
    <property type="project" value="UniProtKB-KW"/>
</dbReference>
<dbReference type="InterPro" id="IPR045032">
    <property type="entry name" value="PEL"/>
</dbReference>
<dbReference type="InterPro" id="IPR011050">
    <property type="entry name" value="Pectin_lyase_fold/virulence"/>
</dbReference>
<keyword evidence="1 2" id="KW-0456">Lyase</keyword>
<evidence type="ECO:0000313" key="6">
    <source>
        <dbReference type="EMBL" id="PUE93431.1"/>
    </source>
</evidence>
<dbReference type="Proteomes" id="UP000251513">
    <property type="component" value="Unassembled WGS sequence"/>
</dbReference>
<proteinExistence type="inferred from homology"/>
<evidence type="ECO:0000256" key="4">
    <source>
        <dbReference type="SAM" id="SignalP"/>
    </source>
</evidence>
<dbReference type="GO" id="GO:0030570">
    <property type="term" value="F:pectate lyase activity"/>
    <property type="evidence" value="ECO:0007669"/>
    <property type="project" value="InterPro"/>
</dbReference>
<dbReference type="InterPro" id="IPR002022">
    <property type="entry name" value="Pec_lyase"/>
</dbReference>
<sequence length="377" mass="40255">MKPKFSTAAAASLFVGSLLLTGVAYADAALEVATTGWATQNGGTKGGSKAAAANIYTVKNAAELKAALSASVGSNGRIIKVSGIIDISEGKPYTKTSDMKTRARLDVPTKATLIGITSNAEIREGYFYVKANDVIIRNITIENPWDQEPVWDPDDGSAGNWNAEYDGLTVEGASNVWVDHVTFTDGRRTDDQNGTANGRPKQHHDGAMDIKKGANFVTVSYSAFKSHEKNNLIGSSDSASSTDSGKLKVTIHNTLFENISARAPRVRFDQVHLYNNYHVGSTSNAVYPFSYAHGVGKESKIFSERNVFEISGVSSCDKIAADYGGSVYRDQGSLLNGKALSCSWNTNIGWTPPYTYNLLSADKVAADVKAKAGAGKL</sequence>
<keyword evidence="2" id="KW-0624">Polysaccharide degradation</keyword>
<evidence type="ECO:0000259" key="5">
    <source>
        <dbReference type="SMART" id="SM00656"/>
    </source>
</evidence>
<feature type="signal peptide" evidence="4">
    <location>
        <begin position="1"/>
        <end position="26"/>
    </location>
</feature>
<dbReference type="SMART" id="SM00656">
    <property type="entry name" value="Amb_all"/>
    <property type="match status" value="1"/>
</dbReference>